<dbReference type="Pfam" id="PF02518">
    <property type="entry name" value="HATPase_c"/>
    <property type="match status" value="1"/>
</dbReference>
<dbReference type="OrthoDB" id="1931120at2"/>
<reference evidence="7 8" key="1">
    <citation type="submission" date="2019-06" db="EMBL/GenBank/DDBJ databases">
        <title>Sequencing the genomes of 1000 actinobacteria strains.</title>
        <authorList>
            <person name="Klenk H.-P."/>
        </authorList>
    </citation>
    <scope>NUCLEOTIDE SEQUENCE [LARGE SCALE GENOMIC DNA]</scope>
    <source>
        <strain evidence="7 8">DSM 45301</strain>
    </source>
</reference>
<evidence type="ECO:0000259" key="6">
    <source>
        <dbReference type="PROSITE" id="PS50109"/>
    </source>
</evidence>
<evidence type="ECO:0000313" key="8">
    <source>
        <dbReference type="Proteomes" id="UP000315677"/>
    </source>
</evidence>
<keyword evidence="3" id="KW-0418">Kinase</keyword>
<evidence type="ECO:0000256" key="2">
    <source>
        <dbReference type="ARBA" id="ARBA00012438"/>
    </source>
</evidence>
<dbReference type="PANTHER" id="PTHR43065:SF48">
    <property type="entry name" value="HISTIDINE KINASE"/>
    <property type="match status" value="1"/>
</dbReference>
<dbReference type="InterPro" id="IPR004358">
    <property type="entry name" value="Sig_transdc_His_kin-like_C"/>
</dbReference>
<dbReference type="CDD" id="cd00038">
    <property type="entry name" value="CAP_ED"/>
    <property type="match status" value="1"/>
</dbReference>
<comment type="caution">
    <text evidence="7">The sequence shown here is derived from an EMBL/GenBank/DDBJ whole genome shotgun (WGS) entry which is preliminary data.</text>
</comment>
<dbReference type="GO" id="GO:0000160">
    <property type="term" value="P:phosphorelay signal transduction system"/>
    <property type="evidence" value="ECO:0007669"/>
    <property type="project" value="UniProtKB-KW"/>
</dbReference>
<dbReference type="GO" id="GO:0004673">
    <property type="term" value="F:protein histidine kinase activity"/>
    <property type="evidence" value="ECO:0007669"/>
    <property type="project" value="UniProtKB-EC"/>
</dbReference>
<feature type="domain" description="Cyclic nucleotide-binding" evidence="5">
    <location>
        <begin position="17"/>
        <end position="122"/>
    </location>
</feature>
<evidence type="ECO:0000256" key="1">
    <source>
        <dbReference type="ARBA" id="ARBA00000085"/>
    </source>
</evidence>
<evidence type="ECO:0000256" key="3">
    <source>
        <dbReference type="ARBA" id="ARBA00022777"/>
    </source>
</evidence>
<dbReference type="InterPro" id="IPR005467">
    <property type="entry name" value="His_kinase_dom"/>
</dbReference>
<organism evidence="7 8">
    <name type="scientific">Pseudonocardia kunmingensis</name>
    <dbReference type="NCBI Taxonomy" id="630975"/>
    <lineage>
        <taxon>Bacteria</taxon>
        <taxon>Bacillati</taxon>
        <taxon>Actinomycetota</taxon>
        <taxon>Actinomycetes</taxon>
        <taxon>Pseudonocardiales</taxon>
        <taxon>Pseudonocardiaceae</taxon>
        <taxon>Pseudonocardia</taxon>
    </lineage>
</organism>
<dbReference type="PANTHER" id="PTHR43065">
    <property type="entry name" value="SENSOR HISTIDINE KINASE"/>
    <property type="match status" value="1"/>
</dbReference>
<evidence type="ECO:0000313" key="7">
    <source>
        <dbReference type="EMBL" id="TQM09375.1"/>
    </source>
</evidence>
<dbReference type="PROSITE" id="PS50109">
    <property type="entry name" value="HIS_KIN"/>
    <property type="match status" value="1"/>
</dbReference>
<dbReference type="PROSITE" id="PS50042">
    <property type="entry name" value="CNMP_BINDING_3"/>
    <property type="match status" value="1"/>
</dbReference>
<dbReference type="Proteomes" id="UP000315677">
    <property type="component" value="Unassembled WGS sequence"/>
</dbReference>
<name>A0A543DJG1_9PSEU</name>
<dbReference type="EMBL" id="VFPA01000003">
    <property type="protein sequence ID" value="TQM09375.1"/>
    <property type="molecule type" value="Genomic_DNA"/>
</dbReference>
<dbReference type="AlphaFoldDB" id="A0A543DJG1"/>
<accession>A0A543DJG1</accession>
<gene>
    <name evidence="7" type="ORF">FB558_5132</name>
</gene>
<dbReference type="PRINTS" id="PR00344">
    <property type="entry name" value="BCTRLSENSOR"/>
</dbReference>
<keyword evidence="4" id="KW-0902">Two-component regulatory system</keyword>
<comment type="catalytic activity">
    <reaction evidence="1">
        <text>ATP + protein L-histidine = ADP + protein N-phospho-L-histidine.</text>
        <dbReference type="EC" id="2.7.13.3"/>
    </reaction>
</comment>
<dbReference type="SMART" id="SM00100">
    <property type="entry name" value="cNMP"/>
    <property type="match status" value="1"/>
</dbReference>
<dbReference type="Gene3D" id="2.60.120.10">
    <property type="entry name" value="Jelly Rolls"/>
    <property type="match status" value="1"/>
</dbReference>
<dbReference type="Pfam" id="PF00027">
    <property type="entry name" value="cNMP_binding"/>
    <property type="match status" value="1"/>
</dbReference>
<feature type="domain" description="Histidine kinase" evidence="6">
    <location>
        <begin position="292"/>
        <end position="474"/>
    </location>
</feature>
<sequence>MSAPARLAPEELRTLFLFADLTDEQVTWIVENSDVVAMPAGEDIVTEGEASRCFYVLLSGTISMSRLVGGDPVETTRTDQRGVYFGATQFYLDDESARIYGASVRAITDVTVLALPAAEFARAFAQWFPMAVHLLEGMMLGMRRSNSQVAERERLLALGKLSAGLTHELNNPAAAAGRAADTLRDKVAGMRAKLAMIADGKIAGAQLKKLVMAQDEFVKKVRHAPALSPLEATDREDELSDWLDDRGIEGSWDLAPVFVAGGLGVEDLEAVHAAANETTLEGAVRWLAYTVETESLLREILDATSRISDLVLAAKQYSQMDRAPHRFIDVHEGLDATLVMFGRKLGEEAGIGIVKEYDRTLPLIPAYPAELNQVWTNLIDNAIDAMDGSGTLTVRTGRVDDCVVVEIGDTGSGIAPEVRQRIFEPFFTTKPVGRGTGLGLDVSYRVVVTRHRGDLSVTSEPGDTRFRVRLPITEEPGA</sequence>
<dbReference type="InterPro" id="IPR000595">
    <property type="entry name" value="cNMP-bd_dom"/>
</dbReference>
<protein>
    <recommendedName>
        <fullName evidence="2">histidine kinase</fullName>
        <ecNumber evidence="2">2.7.13.3</ecNumber>
    </recommendedName>
</protein>
<evidence type="ECO:0000256" key="4">
    <source>
        <dbReference type="ARBA" id="ARBA00023012"/>
    </source>
</evidence>
<dbReference type="InterPro" id="IPR036890">
    <property type="entry name" value="HATPase_C_sf"/>
</dbReference>
<dbReference type="InterPro" id="IPR014710">
    <property type="entry name" value="RmlC-like_jellyroll"/>
</dbReference>
<evidence type="ECO:0000259" key="5">
    <source>
        <dbReference type="PROSITE" id="PS50042"/>
    </source>
</evidence>
<keyword evidence="3" id="KW-0808">Transferase</keyword>
<dbReference type="RefSeq" id="WP_142057518.1">
    <property type="nucleotide sequence ID" value="NZ_VFPA01000003.1"/>
</dbReference>
<dbReference type="Gene3D" id="1.10.287.130">
    <property type="match status" value="1"/>
</dbReference>
<dbReference type="InterPro" id="IPR003594">
    <property type="entry name" value="HATPase_dom"/>
</dbReference>
<dbReference type="InterPro" id="IPR018490">
    <property type="entry name" value="cNMP-bd_dom_sf"/>
</dbReference>
<dbReference type="SUPFAM" id="SSF51206">
    <property type="entry name" value="cAMP-binding domain-like"/>
    <property type="match status" value="1"/>
</dbReference>
<dbReference type="SUPFAM" id="SSF55874">
    <property type="entry name" value="ATPase domain of HSP90 chaperone/DNA topoisomerase II/histidine kinase"/>
    <property type="match status" value="1"/>
</dbReference>
<dbReference type="Gene3D" id="3.30.565.10">
    <property type="entry name" value="Histidine kinase-like ATPase, C-terminal domain"/>
    <property type="match status" value="1"/>
</dbReference>
<dbReference type="SMART" id="SM00387">
    <property type="entry name" value="HATPase_c"/>
    <property type="match status" value="1"/>
</dbReference>
<proteinExistence type="predicted"/>
<dbReference type="EC" id="2.7.13.3" evidence="2"/>
<keyword evidence="8" id="KW-1185">Reference proteome</keyword>